<reference evidence="2" key="1">
    <citation type="journal article" date="2022" name="Mol. Ecol. Resour.">
        <title>The genomes of chicory, endive, great burdock and yacon provide insights into Asteraceae palaeo-polyploidization history and plant inulin production.</title>
        <authorList>
            <person name="Fan W."/>
            <person name="Wang S."/>
            <person name="Wang H."/>
            <person name="Wang A."/>
            <person name="Jiang F."/>
            <person name="Liu H."/>
            <person name="Zhao H."/>
            <person name="Xu D."/>
            <person name="Zhang Y."/>
        </authorList>
    </citation>
    <scope>NUCLEOTIDE SEQUENCE [LARGE SCALE GENOMIC DNA]</scope>
    <source>
        <strain evidence="2">cv. Niubang</strain>
    </source>
</reference>
<dbReference type="Proteomes" id="UP001055879">
    <property type="component" value="Linkage Group LG05"/>
</dbReference>
<keyword evidence="2" id="KW-1185">Reference proteome</keyword>
<proteinExistence type="predicted"/>
<dbReference type="EMBL" id="CM042051">
    <property type="protein sequence ID" value="KAI3728052.1"/>
    <property type="molecule type" value="Genomic_DNA"/>
</dbReference>
<evidence type="ECO:0000313" key="2">
    <source>
        <dbReference type="Proteomes" id="UP001055879"/>
    </source>
</evidence>
<gene>
    <name evidence="1" type="ORF">L6452_16680</name>
</gene>
<protein>
    <submittedName>
        <fullName evidence="1">Uncharacterized protein</fullName>
    </submittedName>
</protein>
<reference evidence="1 2" key="2">
    <citation type="journal article" date="2022" name="Mol. Ecol. Resour.">
        <title>The genomes of chicory, endive, great burdock and yacon provide insights into Asteraceae paleo-polyploidization history and plant inulin production.</title>
        <authorList>
            <person name="Fan W."/>
            <person name="Wang S."/>
            <person name="Wang H."/>
            <person name="Wang A."/>
            <person name="Jiang F."/>
            <person name="Liu H."/>
            <person name="Zhao H."/>
            <person name="Xu D."/>
            <person name="Zhang Y."/>
        </authorList>
    </citation>
    <scope>NUCLEOTIDE SEQUENCE [LARGE SCALE GENOMIC DNA]</scope>
    <source>
        <strain evidence="2">cv. Niubang</strain>
    </source>
</reference>
<sequence length="147" mass="16066">MVVVVEDIVAKEVVENEGVTATLDVVGKVGAEEVVEVGGIDGTNIVGEAQEVVDLECDRRGGGYNVKDPIMEAVRVRRKTMMFPMSGQKPSTLNPKSFTLTSYFSLRLSLHLIRSSYPNSTLLYFLRRSSIAFAPSRRLSGEENAGI</sequence>
<evidence type="ECO:0000313" key="1">
    <source>
        <dbReference type="EMBL" id="KAI3728052.1"/>
    </source>
</evidence>
<accession>A0ACB9C1M4</accession>
<name>A0ACB9C1M4_ARCLA</name>
<comment type="caution">
    <text evidence="1">The sequence shown here is derived from an EMBL/GenBank/DDBJ whole genome shotgun (WGS) entry which is preliminary data.</text>
</comment>
<organism evidence="1 2">
    <name type="scientific">Arctium lappa</name>
    <name type="common">Greater burdock</name>
    <name type="synonym">Lappa major</name>
    <dbReference type="NCBI Taxonomy" id="4217"/>
    <lineage>
        <taxon>Eukaryota</taxon>
        <taxon>Viridiplantae</taxon>
        <taxon>Streptophyta</taxon>
        <taxon>Embryophyta</taxon>
        <taxon>Tracheophyta</taxon>
        <taxon>Spermatophyta</taxon>
        <taxon>Magnoliopsida</taxon>
        <taxon>eudicotyledons</taxon>
        <taxon>Gunneridae</taxon>
        <taxon>Pentapetalae</taxon>
        <taxon>asterids</taxon>
        <taxon>campanulids</taxon>
        <taxon>Asterales</taxon>
        <taxon>Asteraceae</taxon>
        <taxon>Carduoideae</taxon>
        <taxon>Cardueae</taxon>
        <taxon>Arctiinae</taxon>
        <taxon>Arctium</taxon>
    </lineage>
</organism>